<dbReference type="Proteomes" id="UP001604335">
    <property type="component" value="Unassembled WGS sequence"/>
</dbReference>
<gene>
    <name evidence="3" type="ORF">VPK24_11730</name>
</gene>
<name>A0ABW7CAX6_9CYAN</name>
<comment type="subcellular location">
    <subcellularLocation>
        <location evidence="1">Secreted</location>
    </subcellularLocation>
</comment>
<protein>
    <submittedName>
        <fullName evidence="3">Calcium-binding protein</fullName>
    </submittedName>
</protein>
<comment type="caution">
    <text evidence="3">The sequence shown here is derived from an EMBL/GenBank/DDBJ whole genome shotgun (WGS) entry which is preliminary data.</text>
</comment>
<dbReference type="Gene3D" id="2.150.10.10">
    <property type="entry name" value="Serralysin-like metalloprotease, C-terminal"/>
    <property type="match status" value="2"/>
</dbReference>
<sequence>MAIGPNPPFYDLDDTNNFFSTSSLSAEVLRTTPAGVRGLGGDDQITGSAQVDTIYGNLGNDSLYGLGGNDIFYGGQGDDLLVGDGLNSTGDDVLSGNRGNDLILGGVGNDILRGGQDNDFLNGEEGNDTLVGDFGQDTLAGGAGDDLLVLRRDTAAVADSSGAIAADFIVDFGTGNDLIGLTGGLQESQLQLLPITLNDSGGGSTPSTAITFNDNGVFKTLGLVLGKTPTELAGKFVNTDF</sequence>
<dbReference type="InterPro" id="IPR018511">
    <property type="entry name" value="Hemolysin-typ_Ca-bd_CS"/>
</dbReference>
<evidence type="ECO:0000256" key="1">
    <source>
        <dbReference type="ARBA" id="ARBA00004613"/>
    </source>
</evidence>
<dbReference type="SUPFAM" id="SSF51120">
    <property type="entry name" value="beta-Roll"/>
    <property type="match status" value="2"/>
</dbReference>
<dbReference type="PRINTS" id="PR00313">
    <property type="entry name" value="CABNDNGRPT"/>
</dbReference>
<dbReference type="InterPro" id="IPR011049">
    <property type="entry name" value="Serralysin-like_metalloprot_C"/>
</dbReference>
<dbReference type="PROSITE" id="PS00330">
    <property type="entry name" value="HEMOLYSIN_CALCIUM"/>
    <property type="match status" value="2"/>
</dbReference>
<evidence type="ECO:0000313" key="4">
    <source>
        <dbReference type="Proteomes" id="UP001604335"/>
    </source>
</evidence>
<dbReference type="InterPro" id="IPR001343">
    <property type="entry name" value="Hemolysn_Ca-bd"/>
</dbReference>
<reference evidence="4" key="1">
    <citation type="journal article" date="2024" name="Algal Res.">
        <title>Biochemical, toxicological and genomic investigation of a high-biomass producing Limnothrix strain isolated from Italian shallow drinking water reservoir.</title>
        <authorList>
            <person name="Simonazzi M."/>
            <person name="Shishido T.K."/>
            <person name="Delbaje E."/>
            <person name="Wahlsten M."/>
            <person name="Fewer D.P."/>
            <person name="Sivonen K."/>
            <person name="Pezzolesi L."/>
            <person name="Pistocchi R."/>
        </authorList>
    </citation>
    <scope>NUCLEOTIDE SEQUENCE [LARGE SCALE GENOMIC DNA]</scope>
    <source>
        <strain evidence="4">LRLZ20PSL1</strain>
    </source>
</reference>
<organism evidence="3 4">
    <name type="scientific">Limnothrix redekei LRLZ20PSL1</name>
    <dbReference type="NCBI Taxonomy" id="3112953"/>
    <lineage>
        <taxon>Bacteria</taxon>
        <taxon>Bacillati</taxon>
        <taxon>Cyanobacteriota</taxon>
        <taxon>Cyanophyceae</taxon>
        <taxon>Pseudanabaenales</taxon>
        <taxon>Pseudanabaenaceae</taxon>
        <taxon>Limnothrix</taxon>
    </lineage>
</organism>
<evidence type="ECO:0000313" key="3">
    <source>
        <dbReference type="EMBL" id="MFG3818309.1"/>
    </source>
</evidence>
<accession>A0ABW7CAX6</accession>
<dbReference type="PANTHER" id="PTHR38340">
    <property type="entry name" value="S-LAYER PROTEIN"/>
    <property type="match status" value="1"/>
</dbReference>
<dbReference type="PANTHER" id="PTHR38340:SF1">
    <property type="entry name" value="S-LAYER PROTEIN"/>
    <property type="match status" value="1"/>
</dbReference>
<proteinExistence type="predicted"/>
<dbReference type="Pfam" id="PF00353">
    <property type="entry name" value="HemolysinCabind"/>
    <property type="match status" value="2"/>
</dbReference>
<keyword evidence="4" id="KW-1185">Reference proteome</keyword>
<evidence type="ECO:0000256" key="2">
    <source>
        <dbReference type="ARBA" id="ARBA00022525"/>
    </source>
</evidence>
<dbReference type="EMBL" id="JAZAQF010000069">
    <property type="protein sequence ID" value="MFG3818309.1"/>
    <property type="molecule type" value="Genomic_DNA"/>
</dbReference>
<dbReference type="InterPro" id="IPR050557">
    <property type="entry name" value="RTX_toxin/Mannuronan_C5-epim"/>
</dbReference>
<keyword evidence="2" id="KW-0964">Secreted</keyword>
<dbReference type="RefSeq" id="WP_393013556.1">
    <property type="nucleotide sequence ID" value="NZ_JAZAQF010000069.1"/>
</dbReference>